<dbReference type="SMART" id="SM00304">
    <property type="entry name" value="HAMP"/>
    <property type="match status" value="1"/>
</dbReference>
<dbReference type="Gene3D" id="1.10.287.130">
    <property type="match status" value="1"/>
</dbReference>
<dbReference type="CDD" id="cd06225">
    <property type="entry name" value="HAMP"/>
    <property type="match status" value="1"/>
</dbReference>
<keyword evidence="4" id="KW-0597">Phosphoprotein</keyword>
<feature type="domain" description="Histidine kinase" evidence="12">
    <location>
        <begin position="236"/>
        <end position="447"/>
    </location>
</feature>
<evidence type="ECO:0000256" key="3">
    <source>
        <dbReference type="ARBA" id="ARBA00012438"/>
    </source>
</evidence>
<evidence type="ECO:0000256" key="4">
    <source>
        <dbReference type="ARBA" id="ARBA00022553"/>
    </source>
</evidence>
<dbReference type="CDD" id="cd00082">
    <property type="entry name" value="HisKA"/>
    <property type="match status" value="1"/>
</dbReference>
<dbReference type="SUPFAM" id="SSF158472">
    <property type="entry name" value="HAMP domain-like"/>
    <property type="match status" value="1"/>
</dbReference>
<dbReference type="Gene3D" id="6.10.340.10">
    <property type="match status" value="1"/>
</dbReference>
<dbReference type="InterPro" id="IPR005467">
    <property type="entry name" value="His_kinase_dom"/>
</dbReference>
<proteinExistence type="predicted"/>
<evidence type="ECO:0000256" key="11">
    <source>
        <dbReference type="SAM" id="Phobius"/>
    </source>
</evidence>
<dbReference type="InterPro" id="IPR003661">
    <property type="entry name" value="HisK_dim/P_dom"/>
</dbReference>
<evidence type="ECO:0000256" key="8">
    <source>
        <dbReference type="ARBA" id="ARBA00022989"/>
    </source>
</evidence>
<keyword evidence="14" id="KW-0547">Nucleotide-binding</keyword>
<reference evidence="15" key="1">
    <citation type="journal article" date="2019" name="Int. J. Syst. Evol. Microbiol.">
        <title>The Global Catalogue of Microorganisms (GCM) 10K type strain sequencing project: providing services to taxonomists for standard genome sequencing and annotation.</title>
        <authorList>
            <consortium name="The Broad Institute Genomics Platform"/>
            <consortium name="The Broad Institute Genome Sequencing Center for Infectious Disease"/>
            <person name="Wu L."/>
            <person name="Ma J."/>
        </authorList>
    </citation>
    <scope>NUCLEOTIDE SEQUENCE [LARGE SCALE GENOMIC DNA]</scope>
    <source>
        <strain evidence="15">CCUG 66188</strain>
    </source>
</reference>
<sequence length="447" mass="51159">MKVKNRLSLYCSLIFGIIFAIISLLIYGLFYNNTKKSIYSNLEKTAHISALFYLEEDELNDREFAKIKAQFEDIVTDSYYQVYDIHNNIAYGVGVSDVPVSILDRVRVSRHLSFTTDEYLCYGIFYEDNQGDFVVIAKSLKSGLTEQVNLLLWILTSSFIIGLLAIVLLSRWVSRIAYRPFSDVISQVKNISTNNLNVRIQSPETKDELQNLIETFNDLLAKISETVIIQKNFVRYVSHEFKTPLASMMGNIDLFSIKDRSPEEYRRLSEKLIEQIVQMEEILDTLIIISDLKKDEKEASYMRIDELIWEIISKTKSLYPNSKILVNMDIQAEDEQLMSVDKDRTQLLIALFNLVENAVKYSLKENVVIHLYKEENRLCLSIADKGIGIPSGQLADISKPFYRAGNTNEVHGSGIGLSIALRILDKNGIEYKIESEINTGTKVSLLF</sequence>
<dbReference type="InterPro" id="IPR003660">
    <property type="entry name" value="HAMP_dom"/>
</dbReference>
<evidence type="ECO:0000256" key="2">
    <source>
        <dbReference type="ARBA" id="ARBA00004370"/>
    </source>
</evidence>
<dbReference type="PANTHER" id="PTHR45436">
    <property type="entry name" value="SENSOR HISTIDINE KINASE YKOH"/>
    <property type="match status" value="1"/>
</dbReference>
<dbReference type="SMART" id="SM00388">
    <property type="entry name" value="HisKA"/>
    <property type="match status" value="1"/>
</dbReference>
<evidence type="ECO:0000256" key="6">
    <source>
        <dbReference type="ARBA" id="ARBA00022692"/>
    </source>
</evidence>
<dbReference type="Gene3D" id="3.30.565.10">
    <property type="entry name" value="Histidine kinase-like ATPase, C-terminal domain"/>
    <property type="match status" value="1"/>
</dbReference>
<dbReference type="SUPFAM" id="SSF47384">
    <property type="entry name" value="Homodimeric domain of signal transducing histidine kinase"/>
    <property type="match status" value="1"/>
</dbReference>
<evidence type="ECO:0000256" key="5">
    <source>
        <dbReference type="ARBA" id="ARBA00022679"/>
    </source>
</evidence>
<protein>
    <recommendedName>
        <fullName evidence="3">histidine kinase</fullName>
        <ecNumber evidence="3">2.7.13.3</ecNumber>
    </recommendedName>
</protein>
<evidence type="ECO:0000256" key="1">
    <source>
        <dbReference type="ARBA" id="ARBA00000085"/>
    </source>
</evidence>
<dbReference type="GO" id="GO:0005524">
    <property type="term" value="F:ATP binding"/>
    <property type="evidence" value="ECO:0007669"/>
    <property type="project" value="UniProtKB-KW"/>
</dbReference>
<dbReference type="EMBL" id="JBHSGN010000084">
    <property type="protein sequence ID" value="MFC4674945.1"/>
    <property type="molecule type" value="Genomic_DNA"/>
</dbReference>
<keyword evidence="9" id="KW-0902">Two-component regulatory system</keyword>
<dbReference type="SUPFAM" id="SSF55874">
    <property type="entry name" value="ATPase domain of HSP90 chaperone/DNA topoisomerase II/histidine kinase"/>
    <property type="match status" value="1"/>
</dbReference>
<dbReference type="InterPro" id="IPR003594">
    <property type="entry name" value="HATPase_dom"/>
</dbReference>
<evidence type="ECO:0000259" key="13">
    <source>
        <dbReference type="PROSITE" id="PS50885"/>
    </source>
</evidence>
<keyword evidence="5" id="KW-0808">Transferase</keyword>
<evidence type="ECO:0000256" key="7">
    <source>
        <dbReference type="ARBA" id="ARBA00022777"/>
    </source>
</evidence>
<dbReference type="PROSITE" id="PS50109">
    <property type="entry name" value="HIS_KIN"/>
    <property type="match status" value="1"/>
</dbReference>
<keyword evidence="15" id="KW-1185">Reference proteome</keyword>
<dbReference type="PRINTS" id="PR00344">
    <property type="entry name" value="BCTRLSENSOR"/>
</dbReference>
<comment type="subcellular location">
    <subcellularLocation>
        <location evidence="2">Membrane</location>
    </subcellularLocation>
</comment>
<dbReference type="Proteomes" id="UP001596023">
    <property type="component" value="Unassembled WGS sequence"/>
</dbReference>
<dbReference type="PROSITE" id="PS50885">
    <property type="entry name" value="HAMP"/>
    <property type="match status" value="1"/>
</dbReference>
<dbReference type="SMART" id="SM00387">
    <property type="entry name" value="HATPase_c"/>
    <property type="match status" value="1"/>
</dbReference>
<comment type="catalytic activity">
    <reaction evidence="1">
        <text>ATP + protein L-histidine = ADP + protein N-phospho-L-histidine.</text>
        <dbReference type="EC" id="2.7.13.3"/>
    </reaction>
</comment>
<dbReference type="RefSeq" id="WP_379997691.1">
    <property type="nucleotide sequence ID" value="NZ_JBHSGN010000084.1"/>
</dbReference>
<dbReference type="InterPro" id="IPR050428">
    <property type="entry name" value="TCS_sensor_his_kinase"/>
</dbReference>
<keyword evidence="8 11" id="KW-1133">Transmembrane helix</keyword>
<dbReference type="InterPro" id="IPR036890">
    <property type="entry name" value="HATPase_C_sf"/>
</dbReference>
<dbReference type="Pfam" id="PF00512">
    <property type="entry name" value="HisKA"/>
    <property type="match status" value="1"/>
</dbReference>
<dbReference type="Pfam" id="PF02518">
    <property type="entry name" value="HATPase_c"/>
    <property type="match status" value="1"/>
</dbReference>
<name>A0ABV9KY18_9BACT</name>
<evidence type="ECO:0000256" key="9">
    <source>
        <dbReference type="ARBA" id="ARBA00023012"/>
    </source>
</evidence>
<accession>A0ABV9KY18</accession>
<comment type="caution">
    <text evidence="14">The sequence shown here is derived from an EMBL/GenBank/DDBJ whole genome shotgun (WGS) entry which is preliminary data.</text>
</comment>
<organism evidence="14 15">
    <name type="scientific">Dysgonomonas termitidis</name>
    <dbReference type="NCBI Taxonomy" id="1516126"/>
    <lineage>
        <taxon>Bacteria</taxon>
        <taxon>Pseudomonadati</taxon>
        <taxon>Bacteroidota</taxon>
        <taxon>Bacteroidia</taxon>
        <taxon>Bacteroidales</taxon>
        <taxon>Dysgonomonadaceae</taxon>
        <taxon>Dysgonomonas</taxon>
    </lineage>
</organism>
<keyword evidence="14" id="KW-0067">ATP-binding</keyword>
<dbReference type="InterPro" id="IPR004358">
    <property type="entry name" value="Sig_transdc_His_kin-like_C"/>
</dbReference>
<dbReference type="Pfam" id="PF00672">
    <property type="entry name" value="HAMP"/>
    <property type="match status" value="1"/>
</dbReference>
<gene>
    <name evidence="14" type="ORF">ACFO6W_14675</name>
</gene>
<feature type="domain" description="HAMP" evidence="13">
    <location>
        <begin position="175"/>
        <end position="228"/>
    </location>
</feature>
<feature type="transmembrane region" description="Helical" evidence="11">
    <location>
        <begin position="7"/>
        <end position="30"/>
    </location>
</feature>
<evidence type="ECO:0000256" key="10">
    <source>
        <dbReference type="ARBA" id="ARBA00023136"/>
    </source>
</evidence>
<dbReference type="CDD" id="cd00075">
    <property type="entry name" value="HATPase"/>
    <property type="match status" value="1"/>
</dbReference>
<evidence type="ECO:0000259" key="12">
    <source>
        <dbReference type="PROSITE" id="PS50109"/>
    </source>
</evidence>
<evidence type="ECO:0000313" key="15">
    <source>
        <dbReference type="Proteomes" id="UP001596023"/>
    </source>
</evidence>
<dbReference type="EC" id="2.7.13.3" evidence="3"/>
<keyword evidence="6 11" id="KW-0812">Transmembrane</keyword>
<feature type="transmembrane region" description="Helical" evidence="11">
    <location>
        <begin position="150"/>
        <end position="169"/>
    </location>
</feature>
<evidence type="ECO:0000313" key="14">
    <source>
        <dbReference type="EMBL" id="MFC4674945.1"/>
    </source>
</evidence>
<dbReference type="PANTHER" id="PTHR45436:SF5">
    <property type="entry name" value="SENSOR HISTIDINE KINASE TRCS"/>
    <property type="match status" value="1"/>
</dbReference>
<keyword evidence="7" id="KW-0418">Kinase</keyword>
<keyword evidence="10 11" id="KW-0472">Membrane</keyword>
<dbReference type="InterPro" id="IPR036097">
    <property type="entry name" value="HisK_dim/P_sf"/>
</dbReference>